<comment type="caution">
    <text evidence="4">The sequence shown here is derived from an EMBL/GenBank/DDBJ whole genome shotgun (WGS) entry which is preliminary data.</text>
</comment>
<reference evidence="4 5" key="1">
    <citation type="submission" date="2020-08" db="EMBL/GenBank/DDBJ databases">
        <title>Genomic Encyclopedia of Type Strains, Phase III (KMG-III): the genomes of soil and plant-associated and newly described type strains.</title>
        <authorList>
            <person name="Whitman W."/>
        </authorList>
    </citation>
    <scope>NUCLEOTIDE SEQUENCE [LARGE SCALE GENOMIC DNA]</scope>
    <source>
        <strain evidence="4 5">CECT 3226</strain>
    </source>
</reference>
<dbReference type="EMBL" id="JACHJE010000003">
    <property type="protein sequence ID" value="MBB5124821.1"/>
    <property type="molecule type" value="Genomic_DNA"/>
</dbReference>
<dbReference type="Pfam" id="PF02885">
    <property type="entry name" value="Glycos_trans_3N"/>
    <property type="match status" value="1"/>
</dbReference>
<gene>
    <name evidence="4" type="ORF">FHS32_001553</name>
</gene>
<evidence type="ECO:0000313" key="4">
    <source>
        <dbReference type="EMBL" id="MBB5124821.1"/>
    </source>
</evidence>
<keyword evidence="2 4" id="KW-0808">Transferase</keyword>
<dbReference type="SUPFAM" id="SSF47648">
    <property type="entry name" value="Nucleoside phosphorylase/phosphoribosyltransferase N-terminal domain"/>
    <property type="match status" value="1"/>
</dbReference>
<evidence type="ECO:0000313" key="5">
    <source>
        <dbReference type="Proteomes" id="UP000568022"/>
    </source>
</evidence>
<keyword evidence="1 4" id="KW-0328">Glycosyltransferase</keyword>
<keyword evidence="5" id="KW-1185">Reference proteome</keyword>
<accession>A0A7W8BK32</accession>
<dbReference type="Gene3D" id="1.20.970.10">
    <property type="entry name" value="Transferase, Pyrimidine Nucleoside Phosphorylase, Chain C"/>
    <property type="match status" value="1"/>
</dbReference>
<protein>
    <submittedName>
        <fullName evidence="4">Anthranilate phosphoribosyltransferase</fullName>
    </submittedName>
</protein>
<dbReference type="GO" id="GO:0005829">
    <property type="term" value="C:cytosol"/>
    <property type="evidence" value="ECO:0007669"/>
    <property type="project" value="TreeGrafter"/>
</dbReference>
<dbReference type="Proteomes" id="UP000568022">
    <property type="component" value="Unassembled WGS sequence"/>
</dbReference>
<dbReference type="GO" id="GO:0004048">
    <property type="term" value="F:anthranilate phosphoribosyltransferase activity"/>
    <property type="evidence" value="ECO:0007669"/>
    <property type="project" value="InterPro"/>
</dbReference>
<feature type="domain" description="Glycosyl transferase family 3 N-terminal" evidence="3">
    <location>
        <begin position="12"/>
        <end position="72"/>
    </location>
</feature>
<organism evidence="4 5">
    <name type="scientific">Streptomyces griseoloalbus</name>
    <dbReference type="NCBI Taxonomy" id="67303"/>
    <lineage>
        <taxon>Bacteria</taxon>
        <taxon>Bacillati</taxon>
        <taxon>Actinomycetota</taxon>
        <taxon>Actinomycetes</taxon>
        <taxon>Kitasatosporales</taxon>
        <taxon>Streptomycetaceae</taxon>
        <taxon>Streptomyces</taxon>
    </lineage>
</organism>
<evidence type="ECO:0000256" key="2">
    <source>
        <dbReference type="ARBA" id="ARBA00022679"/>
    </source>
</evidence>
<dbReference type="InterPro" id="IPR036320">
    <property type="entry name" value="Glycosyl_Trfase_fam3_N_dom_sf"/>
</dbReference>
<dbReference type="InterPro" id="IPR005940">
    <property type="entry name" value="Anthranilate_Pribosyl_Tfrase"/>
</dbReference>
<proteinExistence type="predicted"/>
<name>A0A7W8BK32_9ACTN</name>
<dbReference type="AlphaFoldDB" id="A0A7W8BK32"/>
<sequence length="127" mass="12853">MTVRESTRTWPDLLGALLDGHDPEASDTAWAMDQVMTGAAAPVQLAGLLVALRAEGETAAEVIGLADTLRALALPVDVPGPTVDVVGTGGDRAGTAGISTMAAAIDSGTATDLLTRWSETTTKPATP</sequence>
<dbReference type="InterPro" id="IPR017459">
    <property type="entry name" value="Glycosyl_Trfase_fam3_N_dom"/>
</dbReference>
<dbReference type="PANTHER" id="PTHR43285">
    <property type="entry name" value="ANTHRANILATE PHOSPHORIBOSYLTRANSFERASE"/>
    <property type="match status" value="1"/>
</dbReference>
<evidence type="ECO:0000256" key="1">
    <source>
        <dbReference type="ARBA" id="ARBA00022676"/>
    </source>
</evidence>
<dbReference type="GO" id="GO:0000162">
    <property type="term" value="P:L-tryptophan biosynthetic process"/>
    <property type="evidence" value="ECO:0007669"/>
    <property type="project" value="InterPro"/>
</dbReference>
<evidence type="ECO:0000259" key="3">
    <source>
        <dbReference type="Pfam" id="PF02885"/>
    </source>
</evidence>
<dbReference type="PANTHER" id="PTHR43285:SF2">
    <property type="entry name" value="ANTHRANILATE PHOSPHORIBOSYLTRANSFERASE"/>
    <property type="match status" value="1"/>
</dbReference>